<feature type="transmembrane region" description="Helical" evidence="1">
    <location>
        <begin position="140"/>
        <end position="159"/>
    </location>
</feature>
<dbReference type="PANTHER" id="PTHR35184:SF1">
    <property type="entry name" value="INTEGRAL MEMBRANE PROTEIN"/>
    <property type="match status" value="1"/>
</dbReference>
<reference evidence="2 3" key="1">
    <citation type="submission" date="2017-06" db="EMBL/GenBank/DDBJ databases">
        <title>Draft genome sequence of a variant of Elsinoe murrayae.</title>
        <authorList>
            <person name="Cheng Q."/>
        </authorList>
    </citation>
    <scope>NUCLEOTIDE SEQUENCE [LARGE SCALE GENOMIC DNA]</scope>
    <source>
        <strain evidence="2 3">CQ-2017a</strain>
    </source>
</reference>
<dbReference type="Proteomes" id="UP000243797">
    <property type="component" value="Unassembled WGS sequence"/>
</dbReference>
<feature type="transmembrane region" description="Helical" evidence="1">
    <location>
        <begin position="94"/>
        <end position="119"/>
    </location>
</feature>
<keyword evidence="3" id="KW-1185">Reference proteome</keyword>
<dbReference type="Pfam" id="PF11309">
    <property type="entry name" value="DUF3112"/>
    <property type="match status" value="1"/>
</dbReference>
<keyword evidence="1" id="KW-0812">Transmembrane</keyword>
<accession>A0A2K1QGX9</accession>
<feature type="transmembrane region" description="Helical" evidence="1">
    <location>
        <begin position="61"/>
        <end position="82"/>
    </location>
</feature>
<dbReference type="AlphaFoldDB" id="A0A2K1QGX9"/>
<keyword evidence="1" id="KW-0472">Membrane</keyword>
<comment type="caution">
    <text evidence="2">The sequence shown here is derived from an EMBL/GenBank/DDBJ whole genome shotgun (WGS) entry which is preliminary data.</text>
</comment>
<dbReference type="PANTHER" id="PTHR35184">
    <property type="entry name" value="YALI0C10208P"/>
    <property type="match status" value="1"/>
</dbReference>
<gene>
    <name evidence="2" type="ORF">CAC42_3700</name>
</gene>
<name>A0A2K1QGX9_9PEZI</name>
<feature type="transmembrane region" description="Helical" evidence="1">
    <location>
        <begin position="29"/>
        <end position="49"/>
    </location>
</feature>
<evidence type="ECO:0000256" key="1">
    <source>
        <dbReference type="SAM" id="Phobius"/>
    </source>
</evidence>
<dbReference type="InParanoid" id="A0A2K1QGX9"/>
<dbReference type="InterPro" id="IPR021460">
    <property type="entry name" value="DUF3112"/>
</dbReference>
<feature type="transmembrane region" description="Helical" evidence="1">
    <location>
        <begin position="253"/>
        <end position="271"/>
    </location>
</feature>
<dbReference type="STRING" id="2082308.A0A2K1QGX9"/>
<proteinExistence type="predicted"/>
<evidence type="ECO:0000313" key="3">
    <source>
        <dbReference type="Proteomes" id="UP000243797"/>
    </source>
</evidence>
<sequence length="304" mass="33550">MAQPQLSSGPPYASPYAAVGGRPTAIPDLPLLVVFLVLYIAGAASNMTIFQLNRRRGHKFIISLPMFGFCMARITTCVLRVVQTYRPTNIRLAIAAAIFLNAGVLIAYVVVLLLCIRILRALQPQLGWSNPLRLFIKLQYIILALALLLVIAFTVVNLYTLDAHLKTAALWIQRAAILYMLLFNLLSTAVLLLCVMLPRHTAPENFGQGSIAKKLAIASTANLVCVLIAAFRCGTVWVHPRPLNQPGWWHSKAALYAIEFGLEIVVIYLLIIMRFDLVFWVPNGSNGPGDYSRTEKTEGAHIDA</sequence>
<keyword evidence="1" id="KW-1133">Transmembrane helix</keyword>
<dbReference type="OrthoDB" id="3357002at2759"/>
<feature type="transmembrane region" description="Helical" evidence="1">
    <location>
        <begin position="215"/>
        <end position="238"/>
    </location>
</feature>
<dbReference type="EMBL" id="NKHZ01000086">
    <property type="protein sequence ID" value="PNS14414.1"/>
    <property type="molecule type" value="Genomic_DNA"/>
</dbReference>
<evidence type="ECO:0000313" key="2">
    <source>
        <dbReference type="EMBL" id="PNS14414.1"/>
    </source>
</evidence>
<feature type="transmembrane region" description="Helical" evidence="1">
    <location>
        <begin position="171"/>
        <end position="195"/>
    </location>
</feature>
<protein>
    <submittedName>
        <fullName evidence="2">Uncharacterized protein</fullName>
    </submittedName>
</protein>
<organism evidence="2 3">
    <name type="scientific">Sphaceloma murrayae</name>
    <dbReference type="NCBI Taxonomy" id="2082308"/>
    <lineage>
        <taxon>Eukaryota</taxon>
        <taxon>Fungi</taxon>
        <taxon>Dikarya</taxon>
        <taxon>Ascomycota</taxon>
        <taxon>Pezizomycotina</taxon>
        <taxon>Dothideomycetes</taxon>
        <taxon>Dothideomycetidae</taxon>
        <taxon>Myriangiales</taxon>
        <taxon>Elsinoaceae</taxon>
        <taxon>Sphaceloma</taxon>
    </lineage>
</organism>